<dbReference type="InterPro" id="IPR050172">
    <property type="entry name" value="SsuD_RutA_monooxygenase"/>
</dbReference>
<evidence type="ECO:0000313" key="7">
    <source>
        <dbReference type="EMBL" id="UWP79186.1"/>
    </source>
</evidence>
<evidence type="ECO:0000256" key="5">
    <source>
        <dbReference type="SAM" id="MobiDB-lite"/>
    </source>
</evidence>
<evidence type="ECO:0000256" key="3">
    <source>
        <dbReference type="ARBA" id="ARBA00023002"/>
    </source>
</evidence>
<evidence type="ECO:0000256" key="1">
    <source>
        <dbReference type="ARBA" id="ARBA00022630"/>
    </source>
</evidence>
<sequence length="343" mass="36765">MIAGVDVYSTFPRDDGSSPDFLRHAADALRWTEAAGIIGTLIAGDHECVDPWVGAQLVLEQSSTLVPVVATDPADLHPFGAARKVTTLSTLFGRRVDLDLVAGGNQAELRALGIFLDHHERYDRLTEYGQIIIALLAPGGPTTYRGNFYEMSDAAVRPPLPPGLAPHFFVTGSSPAAAAASRALGATRLTTARALEEYGADSQRRHSGGLRLGLIARETSAQAWQEARRRYPGDNGRYDGAFWSHPLDAPSARCPYLVGSESEVAQTLAQYFDLGLEVLVLGPPHDEDDQHQAMSAVRLARRLRTKASGAPMRGWPVQSMTPMTADGGAPLTADSLQATPADM</sequence>
<keyword evidence="3" id="KW-0560">Oxidoreductase</keyword>
<keyword evidence="2" id="KW-0288">FMN</keyword>
<dbReference type="Proteomes" id="UP001059617">
    <property type="component" value="Chromosome"/>
</dbReference>
<keyword evidence="1" id="KW-0285">Flavoprotein</keyword>
<dbReference type="Pfam" id="PF00296">
    <property type="entry name" value="Bac_luciferase"/>
    <property type="match status" value="1"/>
</dbReference>
<keyword evidence="4" id="KW-0503">Monooxygenase</keyword>
<keyword evidence="8" id="KW-1185">Reference proteome</keyword>
<name>A0ABY5VQV2_9ACTN</name>
<organism evidence="7 8">
    <name type="scientific">Dactylosporangium fulvum</name>
    <dbReference type="NCBI Taxonomy" id="53359"/>
    <lineage>
        <taxon>Bacteria</taxon>
        <taxon>Bacillati</taxon>
        <taxon>Actinomycetota</taxon>
        <taxon>Actinomycetes</taxon>
        <taxon>Micromonosporales</taxon>
        <taxon>Micromonosporaceae</taxon>
        <taxon>Dactylosporangium</taxon>
    </lineage>
</organism>
<dbReference type="InterPro" id="IPR011251">
    <property type="entry name" value="Luciferase-like_dom"/>
</dbReference>
<feature type="compositionally biased region" description="Polar residues" evidence="5">
    <location>
        <begin position="334"/>
        <end position="343"/>
    </location>
</feature>
<dbReference type="Gene3D" id="3.20.20.30">
    <property type="entry name" value="Luciferase-like domain"/>
    <property type="match status" value="1"/>
</dbReference>
<accession>A0ABY5VQV2</accession>
<proteinExistence type="predicted"/>
<evidence type="ECO:0000259" key="6">
    <source>
        <dbReference type="Pfam" id="PF00296"/>
    </source>
</evidence>
<dbReference type="PANTHER" id="PTHR42847">
    <property type="entry name" value="ALKANESULFONATE MONOOXYGENASE"/>
    <property type="match status" value="1"/>
</dbReference>
<dbReference type="SUPFAM" id="SSF51679">
    <property type="entry name" value="Bacterial luciferase-like"/>
    <property type="match status" value="1"/>
</dbReference>
<evidence type="ECO:0000256" key="2">
    <source>
        <dbReference type="ARBA" id="ARBA00022643"/>
    </source>
</evidence>
<dbReference type="InterPro" id="IPR036661">
    <property type="entry name" value="Luciferase-like_sf"/>
</dbReference>
<reference evidence="7" key="1">
    <citation type="submission" date="2021-04" db="EMBL/GenBank/DDBJ databases">
        <authorList>
            <person name="Hartkoorn R.C."/>
            <person name="Beaudoing E."/>
            <person name="Hot D."/>
        </authorList>
    </citation>
    <scope>NUCLEOTIDE SEQUENCE</scope>
    <source>
        <strain evidence="7">NRRL B-16292</strain>
    </source>
</reference>
<dbReference type="RefSeq" id="WP_259856747.1">
    <property type="nucleotide sequence ID" value="NZ_BAAAST010000103.1"/>
</dbReference>
<gene>
    <name evidence="7" type="ORF">Dfulv_28920</name>
</gene>
<evidence type="ECO:0000256" key="4">
    <source>
        <dbReference type="ARBA" id="ARBA00023033"/>
    </source>
</evidence>
<dbReference type="EMBL" id="CP073720">
    <property type="protein sequence ID" value="UWP79186.1"/>
    <property type="molecule type" value="Genomic_DNA"/>
</dbReference>
<feature type="domain" description="Luciferase-like" evidence="6">
    <location>
        <begin position="17"/>
        <end position="276"/>
    </location>
</feature>
<reference evidence="7" key="2">
    <citation type="submission" date="2022-09" db="EMBL/GenBank/DDBJ databases">
        <title>Biosynthetic gene clusters of Dactylosporangioum fulvum.</title>
        <authorList>
            <person name="Caradec T."/>
        </authorList>
    </citation>
    <scope>NUCLEOTIDE SEQUENCE</scope>
    <source>
        <strain evidence="7">NRRL B-16292</strain>
    </source>
</reference>
<protein>
    <submittedName>
        <fullName evidence="7">LLM class flavin-dependent oxidoreductase</fullName>
    </submittedName>
</protein>
<feature type="region of interest" description="Disordered" evidence="5">
    <location>
        <begin position="308"/>
        <end position="343"/>
    </location>
</feature>
<dbReference type="PANTHER" id="PTHR42847:SF4">
    <property type="entry name" value="ALKANESULFONATE MONOOXYGENASE-RELATED"/>
    <property type="match status" value="1"/>
</dbReference>
<evidence type="ECO:0000313" key="8">
    <source>
        <dbReference type="Proteomes" id="UP001059617"/>
    </source>
</evidence>